<dbReference type="RefSeq" id="WP_083182931.1">
    <property type="nucleotide sequence ID" value="NZ_CBCRZR010000001.1"/>
</dbReference>
<evidence type="ECO:0000313" key="2">
    <source>
        <dbReference type="EMBL" id="ORC59083.1"/>
    </source>
</evidence>
<dbReference type="EMBL" id="MUIO01000040">
    <property type="protein sequence ID" value="ORC59083.1"/>
    <property type="molecule type" value="Genomic_DNA"/>
</dbReference>
<dbReference type="InterPro" id="IPR011008">
    <property type="entry name" value="Dimeric_a/b-barrel"/>
</dbReference>
<dbReference type="SUPFAM" id="SSF54909">
    <property type="entry name" value="Dimeric alpha+beta barrel"/>
    <property type="match status" value="1"/>
</dbReference>
<dbReference type="Pfam" id="PF03992">
    <property type="entry name" value="ABM"/>
    <property type="match status" value="1"/>
</dbReference>
<accession>A0A1X0N681</accession>
<feature type="domain" description="ABM" evidence="1">
    <location>
        <begin position="18"/>
        <end position="77"/>
    </location>
</feature>
<gene>
    <name evidence="2" type="ORF">BZK31_12030</name>
</gene>
<dbReference type="STRING" id="1958950.BZK31_12030"/>
<reference evidence="3" key="1">
    <citation type="submission" date="2017-02" db="EMBL/GenBank/DDBJ databases">
        <title>Pseudomonas floridae sp. nov., a novel pathogenic bacterial species isolated from tomato.</title>
        <authorList>
            <person name="Timilsina S."/>
            <person name="Vallad G.E."/>
            <person name="Jones J.B."/>
        </authorList>
    </citation>
    <scope>NUCLEOTIDE SEQUENCE [LARGE SCALE GENOMIC DNA]</scope>
    <source>
        <strain evidence="3">GEV388</strain>
    </source>
</reference>
<sequence>MAITSINTLEISFSERPDHHIETVLLNHIEQLKQSPGCLSYSLSQRMTGPTCWIVTGYWANENQMFDHFCQGAMTTFIDRLIEAEANLSFARFSANVEGPV</sequence>
<proteinExistence type="predicted"/>
<organism evidence="2 3">
    <name type="scientific">Pseudomonas floridensis</name>
    <dbReference type="NCBI Taxonomy" id="1958950"/>
    <lineage>
        <taxon>Bacteria</taxon>
        <taxon>Pseudomonadati</taxon>
        <taxon>Pseudomonadota</taxon>
        <taxon>Gammaproteobacteria</taxon>
        <taxon>Pseudomonadales</taxon>
        <taxon>Pseudomonadaceae</taxon>
        <taxon>Pseudomonas</taxon>
    </lineage>
</organism>
<keyword evidence="3" id="KW-1185">Reference proteome</keyword>
<dbReference type="InterPro" id="IPR007138">
    <property type="entry name" value="ABM_dom"/>
</dbReference>
<dbReference type="Proteomes" id="UP000192815">
    <property type="component" value="Unassembled WGS sequence"/>
</dbReference>
<name>A0A1X0N681_9PSED</name>
<evidence type="ECO:0000313" key="3">
    <source>
        <dbReference type="Proteomes" id="UP000192815"/>
    </source>
</evidence>
<evidence type="ECO:0000259" key="1">
    <source>
        <dbReference type="Pfam" id="PF03992"/>
    </source>
</evidence>
<dbReference type="AlphaFoldDB" id="A0A1X0N681"/>
<protein>
    <recommendedName>
        <fullName evidence="1">ABM domain-containing protein</fullName>
    </recommendedName>
</protein>
<dbReference type="Gene3D" id="3.30.70.100">
    <property type="match status" value="1"/>
</dbReference>
<dbReference type="OrthoDB" id="6039968at2"/>
<comment type="caution">
    <text evidence="2">The sequence shown here is derived from an EMBL/GenBank/DDBJ whole genome shotgun (WGS) entry which is preliminary data.</text>
</comment>